<evidence type="ECO:0000313" key="1">
    <source>
        <dbReference type="EMBL" id="ART61231.1"/>
    </source>
</evidence>
<keyword evidence="1" id="KW-0614">Plasmid</keyword>
<dbReference type="Proteomes" id="UP000194440">
    <property type="component" value="Plasmid pACP4.1"/>
</dbReference>
<dbReference type="Pfam" id="PF16816">
    <property type="entry name" value="DotD"/>
    <property type="match status" value="1"/>
</dbReference>
<geneLocation type="plasmid" evidence="1 2">
    <name>pACP4.1</name>
</geneLocation>
<evidence type="ECO:0000313" key="2">
    <source>
        <dbReference type="Proteomes" id="UP000194440"/>
    </source>
</evidence>
<organism evidence="1 2">
    <name type="scientific">Acidovorax carolinensis</name>
    <dbReference type="NCBI Taxonomy" id="553814"/>
    <lineage>
        <taxon>Bacteria</taxon>
        <taxon>Pseudomonadati</taxon>
        <taxon>Pseudomonadota</taxon>
        <taxon>Betaproteobacteria</taxon>
        <taxon>Burkholderiales</taxon>
        <taxon>Comamonadaceae</taxon>
        <taxon>Acidovorax</taxon>
    </lineage>
</organism>
<dbReference type="AlphaFoldDB" id="A0A240UIA8"/>
<dbReference type="InterPro" id="IPR031817">
    <property type="entry name" value="DotD"/>
</dbReference>
<name>A0A240UIA8_9BURK</name>
<gene>
    <name evidence="1" type="ORF">CBP36_19895</name>
</gene>
<reference evidence="1" key="1">
    <citation type="submission" date="2017-05" db="EMBL/GenBank/DDBJ databases">
        <title>Polyphasic characterization of four soil-derived phenanthrene-degrading Acidovorax strains and proposal of Acidovorax phenanthrenivorans sp. nov.</title>
        <authorList>
            <person name="Singleton D."/>
            <person name="Lee J."/>
            <person name="Dickey A.N."/>
            <person name="Stroud A."/>
            <person name="Scholl E.H."/>
            <person name="Wright F.A."/>
            <person name="Aitken M.D."/>
        </authorList>
    </citation>
    <scope>NUCLEOTIDE SEQUENCE</scope>
    <source>
        <strain evidence="1">P4</strain>
        <plasmid evidence="1">pACP4.1</plasmid>
    </source>
</reference>
<sequence>MIRFRLLASCGAVAMLLGCATTRQVTIDRDPIDHLIAKSAENATKALRELSESTGNSRVVLTSKQEVPPLLAPAPVAPAEKLPKPLTPSIGAKSGSIAIDNSTAPPAPAVASITSPSSGVVASGGLLSAPPAGLERLVTVRWTGELEDLLSRIAAECGWSIAQHSGLRVAPVVISISAENRSAFDVLRDIGAIAGSSAEIVVSATSRTLSVRYPQR</sequence>
<accession>A0A240UIA8</accession>
<protein>
    <submittedName>
        <fullName evidence="1">Uncharacterized protein</fullName>
    </submittedName>
</protein>
<dbReference type="EMBL" id="CP021367">
    <property type="protein sequence ID" value="ART61231.1"/>
    <property type="molecule type" value="Genomic_DNA"/>
</dbReference>
<dbReference type="Gene3D" id="3.55.50.60">
    <property type="entry name" value="DotD protein"/>
    <property type="match status" value="1"/>
</dbReference>
<keyword evidence="2" id="KW-1185">Reference proteome</keyword>
<dbReference type="PROSITE" id="PS51257">
    <property type="entry name" value="PROKAR_LIPOPROTEIN"/>
    <property type="match status" value="1"/>
</dbReference>
<proteinExistence type="predicted"/>
<dbReference type="InterPro" id="IPR038140">
    <property type="entry name" value="DotD_sf"/>
</dbReference>
<dbReference type="KEGG" id="acip:CBP36_19895"/>